<dbReference type="PANTHER" id="PTHR31286:SF99">
    <property type="entry name" value="DUF4283 DOMAIN-CONTAINING PROTEIN"/>
    <property type="match status" value="1"/>
</dbReference>
<organism evidence="1 2">
    <name type="scientific">Cajanus cajan</name>
    <name type="common">Pigeon pea</name>
    <name type="synonym">Cajanus indicus</name>
    <dbReference type="NCBI Taxonomy" id="3821"/>
    <lineage>
        <taxon>Eukaryota</taxon>
        <taxon>Viridiplantae</taxon>
        <taxon>Streptophyta</taxon>
        <taxon>Embryophyta</taxon>
        <taxon>Tracheophyta</taxon>
        <taxon>Spermatophyta</taxon>
        <taxon>Magnoliopsida</taxon>
        <taxon>eudicotyledons</taxon>
        <taxon>Gunneridae</taxon>
        <taxon>Pentapetalae</taxon>
        <taxon>rosids</taxon>
        <taxon>fabids</taxon>
        <taxon>Fabales</taxon>
        <taxon>Fabaceae</taxon>
        <taxon>Papilionoideae</taxon>
        <taxon>50 kb inversion clade</taxon>
        <taxon>NPAAA clade</taxon>
        <taxon>indigoferoid/millettioid clade</taxon>
        <taxon>Phaseoleae</taxon>
        <taxon>Cajanus</taxon>
    </lineage>
</organism>
<dbReference type="InterPro" id="IPR040256">
    <property type="entry name" value="At4g02000-like"/>
</dbReference>
<dbReference type="Gramene" id="C.cajan_27613.t">
    <property type="protein sequence ID" value="C.cajan_27613.t.cds1"/>
    <property type="gene ID" value="C.cajan_27613"/>
</dbReference>
<proteinExistence type="predicted"/>
<dbReference type="AlphaFoldDB" id="A0A151RZE8"/>
<sequence length="77" mass="9023">IIDMLDDFYLVTFSFEEDNKHALFEGPYMITTHGLIVQRQSPNFLSNVKSVRQVAVWVCIPHLQIELYNEKFFVASE</sequence>
<dbReference type="EMBL" id="KQ483513">
    <property type="protein sequence ID" value="KYP47909.1"/>
    <property type="molecule type" value="Genomic_DNA"/>
</dbReference>
<keyword evidence="2" id="KW-1185">Reference proteome</keyword>
<dbReference type="Proteomes" id="UP000075243">
    <property type="component" value="Unassembled WGS sequence"/>
</dbReference>
<feature type="non-terminal residue" evidence="1">
    <location>
        <position position="1"/>
    </location>
</feature>
<dbReference type="PANTHER" id="PTHR31286">
    <property type="entry name" value="GLYCINE-RICH CELL WALL STRUCTURAL PROTEIN 1.8-LIKE"/>
    <property type="match status" value="1"/>
</dbReference>
<evidence type="ECO:0000313" key="1">
    <source>
        <dbReference type="EMBL" id="KYP47909.1"/>
    </source>
</evidence>
<gene>
    <name evidence="1" type="ORF">KK1_030396</name>
</gene>
<evidence type="ECO:0000313" key="2">
    <source>
        <dbReference type="Proteomes" id="UP000075243"/>
    </source>
</evidence>
<accession>A0A151RZE8</accession>
<protein>
    <submittedName>
        <fullName evidence="1">Uncharacterized protein</fullName>
    </submittedName>
</protein>
<name>A0A151RZE8_CAJCA</name>
<reference evidence="1" key="1">
    <citation type="journal article" date="2012" name="Nat. Biotechnol.">
        <title>Draft genome sequence of pigeonpea (Cajanus cajan), an orphan legume crop of resource-poor farmers.</title>
        <authorList>
            <person name="Varshney R.K."/>
            <person name="Chen W."/>
            <person name="Li Y."/>
            <person name="Bharti A.K."/>
            <person name="Saxena R.K."/>
            <person name="Schlueter J.A."/>
            <person name="Donoghue M.T."/>
            <person name="Azam S."/>
            <person name="Fan G."/>
            <person name="Whaley A.M."/>
            <person name="Farmer A.D."/>
            <person name="Sheridan J."/>
            <person name="Iwata A."/>
            <person name="Tuteja R."/>
            <person name="Penmetsa R.V."/>
            <person name="Wu W."/>
            <person name="Upadhyaya H.D."/>
            <person name="Yang S.P."/>
            <person name="Shah T."/>
            <person name="Saxena K.B."/>
            <person name="Michael T."/>
            <person name="McCombie W.R."/>
            <person name="Yang B."/>
            <person name="Zhang G."/>
            <person name="Yang H."/>
            <person name="Wang J."/>
            <person name="Spillane C."/>
            <person name="Cook D.R."/>
            <person name="May G.D."/>
            <person name="Xu X."/>
            <person name="Jackson S.A."/>
        </authorList>
    </citation>
    <scope>NUCLEOTIDE SEQUENCE [LARGE SCALE GENOMIC DNA]</scope>
</reference>